<feature type="domain" description="G5" evidence="4">
    <location>
        <begin position="135"/>
        <end position="215"/>
    </location>
</feature>
<dbReference type="SUPFAM" id="SSF53955">
    <property type="entry name" value="Lysozyme-like"/>
    <property type="match status" value="1"/>
</dbReference>
<keyword evidence="6" id="KW-1185">Reference proteome</keyword>
<dbReference type="PROSITE" id="PS51109">
    <property type="entry name" value="G5"/>
    <property type="match status" value="1"/>
</dbReference>
<dbReference type="Proteomes" id="UP000029067">
    <property type="component" value="Unassembled WGS sequence"/>
</dbReference>
<name>A0A087ARP2_9BIFI</name>
<dbReference type="SMART" id="SM01208">
    <property type="entry name" value="G5"/>
    <property type="match status" value="1"/>
</dbReference>
<dbReference type="EMBL" id="JGYV01000016">
    <property type="protein sequence ID" value="KFI61442.1"/>
    <property type="molecule type" value="Genomic_DNA"/>
</dbReference>
<sequence>MATHHKAEGPSLRSLSKRQWMRIVSGVAGVGLVAAAGIATSNIYRHSDVVATDQPTAYSITDDTYAASRGNAREALDGDPTYINVTINGKTRTVLGTDFTDVKSVLDAGDITLEPEDTVTPALTDKVDESTTITIERAGAQMETEETKIPFNTVRKETDSLPKGEEKVETEGEEGIMEKTNLVTRSGDKVVSSNTFASWVKKAPVEKVVLVGTGVAQDTTTTQQDTDSSSDSNASSGSDASQSQSANSSIGTTVPVGDMQQWAHDYLLANGGSEADFTATVYIITHESGWSPTATNPSSGAYGLAQALPGSKMASHGADWATNYQTQLKWFWDYCKGRYGSIQGAYAFWQANHWY</sequence>
<evidence type="ECO:0000259" key="4">
    <source>
        <dbReference type="PROSITE" id="PS51109"/>
    </source>
</evidence>
<accession>A0A087ARP2</accession>
<feature type="region of interest" description="Disordered" evidence="2">
    <location>
        <begin position="219"/>
        <end position="253"/>
    </location>
</feature>
<keyword evidence="3" id="KW-1133">Transmembrane helix</keyword>
<dbReference type="InterPro" id="IPR011098">
    <property type="entry name" value="G5_dom"/>
</dbReference>
<evidence type="ECO:0000256" key="1">
    <source>
        <dbReference type="ARBA" id="ARBA00022729"/>
    </source>
</evidence>
<evidence type="ECO:0000256" key="2">
    <source>
        <dbReference type="SAM" id="MobiDB-lite"/>
    </source>
</evidence>
<keyword evidence="1" id="KW-0732">Signal</keyword>
<dbReference type="STRING" id="1688.BCUN_1985"/>
<dbReference type="Pfam" id="PF03990">
    <property type="entry name" value="DUF348"/>
    <property type="match status" value="1"/>
</dbReference>
<dbReference type="RefSeq" id="WP_033518659.1">
    <property type="nucleotide sequence ID" value="NZ_JGYV01000016.1"/>
</dbReference>
<reference evidence="5 6" key="1">
    <citation type="submission" date="2014-03" db="EMBL/GenBank/DDBJ databases">
        <title>Genomics of Bifidobacteria.</title>
        <authorList>
            <person name="Ventura M."/>
            <person name="Milani C."/>
            <person name="Lugli G.A."/>
        </authorList>
    </citation>
    <scope>NUCLEOTIDE SEQUENCE [LARGE SCALE GENOMIC DNA]</scope>
    <source>
        <strain evidence="5 6">LMG 10738</strain>
    </source>
</reference>
<keyword evidence="3" id="KW-0472">Membrane</keyword>
<dbReference type="Gene3D" id="1.10.530.10">
    <property type="match status" value="1"/>
</dbReference>
<keyword evidence="3" id="KW-0812">Transmembrane</keyword>
<evidence type="ECO:0000313" key="6">
    <source>
        <dbReference type="Proteomes" id="UP000029067"/>
    </source>
</evidence>
<dbReference type="eggNOG" id="COG3583">
    <property type="taxonomic scope" value="Bacteria"/>
</dbReference>
<dbReference type="AlphaFoldDB" id="A0A087ARP2"/>
<evidence type="ECO:0000313" key="5">
    <source>
        <dbReference type="EMBL" id="KFI61442.1"/>
    </source>
</evidence>
<dbReference type="InterPro" id="IPR023346">
    <property type="entry name" value="Lysozyme-like_dom_sf"/>
</dbReference>
<proteinExistence type="predicted"/>
<protein>
    <submittedName>
        <fullName evidence="5">Membrane-bound transglycosylase</fullName>
    </submittedName>
</protein>
<dbReference type="Gene3D" id="2.20.230.10">
    <property type="entry name" value="Resuscitation-promoting factor rpfb"/>
    <property type="match status" value="1"/>
</dbReference>
<comment type="caution">
    <text evidence="5">The sequence shown here is derived from an EMBL/GenBank/DDBJ whole genome shotgun (WGS) entry which is preliminary data.</text>
</comment>
<evidence type="ECO:0000256" key="3">
    <source>
        <dbReference type="SAM" id="Phobius"/>
    </source>
</evidence>
<dbReference type="InterPro" id="IPR007137">
    <property type="entry name" value="DUF348"/>
</dbReference>
<dbReference type="Pfam" id="PF07501">
    <property type="entry name" value="G5"/>
    <property type="match status" value="1"/>
</dbReference>
<organism evidence="5 6">
    <name type="scientific">Bifidobacterium cuniculi</name>
    <dbReference type="NCBI Taxonomy" id="1688"/>
    <lineage>
        <taxon>Bacteria</taxon>
        <taxon>Bacillati</taxon>
        <taxon>Actinomycetota</taxon>
        <taxon>Actinomycetes</taxon>
        <taxon>Bifidobacteriales</taxon>
        <taxon>Bifidobacteriaceae</taxon>
        <taxon>Bifidobacterium</taxon>
    </lineage>
</organism>
<dbReference type="OrthoDB" id="9766277at2"/>
<feature type="compositionally biased region" description="Low complexity" evidence="2">
    <location>
        <begin position="219"/>
        <end position="249"/>
    </location>
</feature>
<gene>
    <name evidence="5" type="ORF">BCUN_1985</name>
</gene>
<feature type="transmembrane region" description="Helical" evidence="3">
    <location>
        <begin position="20"/>
        <end position="39"/>
    </location>
</feature>